<organism evidence="1 2">
    <name type="scientific">Leptospira haakeii</name>
    <dbReference type="NCBI Taxonomy" id="2023198"/>
    <lineage>
        <taxon>Bacteria</taxon>
        <taxon>Pseudomonadati</taxon>
        <taxon>Spirochaetota</taxon>
        <taxon>Spirochaetia</taxon>
        <taxon>Leptospirales</taxon>
        <taxon>Leptospiraceae</taxon>
        <taxon>Leptospira</taxon>
    </lineage>
</organism>
<evidence type="ECO:0000313" key="1">
    <source>
        <dbReference type="EMBL" id="PKA16039.1"/>
    </source>
</evidence>
<keyword evidence="2" id="KW-1185">Reference proteome</keyword>
<sequence>MKKSKAVYSAPALIMIESKIPLILLQEEKIRIRQQESNFKKKSGFSLFESIAQNQIETVRNQTKSISWGLTAHTENRGSY</sequence>
<accession>A0ABX4PPQ9</accession>
<gene>
    <name evidence="1" type="ORF">CH363_11070</name>
</gene>
<dbReference type="EMBL" id="NPEI01000005">
    <property type="protein sequence ID" value="PKA16039.1"/>
    <property type="molecule type" value="Genomic_DNA"/>
</dbReference>
<protein>
    <submittedName>
        <fullName evidence="1">Uncharacterized protein</fullName>
    </submittedName>
</protein>
<evidence type="ECO:0000313" key="2">
    <source>
        <dbReference type="Proteomes" id="UP000231857"/>
    </source>
</evidence>
<comment type="caution">
    <text evidence="1">The sequence shown here is derived from an EMBL/GenBank/DDBJ whole genome shotgun (WGS) entry which is preliminary data.</text>
</comment>
<dbReference type="Proteomes" id="UP000231857">
    <property type="component" value="Unassembled WGS sequence"/>
</dbReference>
<proteinExistence type="predicted"/>
<reference evidence="1 2" key="1">
    <citation type="submission" date="2017-07" db="EMBL/GenBank/DDBJ databases">
        <title>Leptospira spp. isolated from tropical soils.</title>
        <authorList>
            <person name="Thibeaux R."/>
            <person name="Iraola G."/>
            <person name="Ferres I."/>
            <person name="Bierque E."/>
            <person name="Girault D."/>
            <person name="Soupe-Gilbert M.-E."/>
            <person name="Picardeau M."/>
            <person name="Goarant C."/>
        </authorList>
    </citation>
    <scope>NUCLEOTIDE SEQUENCE [LARGE SCALE GENOMIC DNA]</scope>
    <source>
        <strain evidence="1 2">ATI7-C-A2</strain>
    </source>
</reference>
<name>A0ABX4PPQ9_9LEPT</name>